<dbReference type="GO" id="GO:0016788">
    <property type="term" value="F:hydrolase activity, acting on ester bonds"/>
    <property type="evidence" value="ECO:0007669"/>
    <property type="project" value="UniProtKB-ARBA"/>
</dbReference>
<sequence>MPKISADRFTRATRRRDRRRLTTSAVKHGVAVSAVTALALGATLGSAEAQFTRVYGFGDSYADTGAAPGGAFRLGGVPCVYPGVCSFTGSTTFVQTLQSLYGAPQMINYAIGGARTDNSNTLGFLGSNYGFPYELARMAHDGVRFGDRDLIALSIGGNDSSLLVNDVRAATTLGTQAAARAVNGTGVGTINGTFDGVTYNNVATSGVQQMVAAGARNIAWFSAGNSKYFPQPEGGPAIQDPARDAFAHSYFNELQTLLRPMAQSGVRIFMFNYEILQQRIYDNAAMYGFSTVPGCEANGGGAIPKVTGCFYENSVHPTGTAMALIASYMANQVDAPTTVVPQGSISTALTTGFTGSVFNRLDASRSFAPFGLGAALAYAGPTKVAPLMAPADRWTVYGEAAYAHGSRDRQIYGSGYDYNSVGGIFGAEYRIDPNWRVGGVFGYSQPDVKLGVQNARDRIDAYQFAGYGSYADAHWFADGLLGYGRHDFSLARQGIIDTIRGNTSADVVTVAGKAGYLFDVGQLRVGPIAGLTYSNAEIAGYTETGDVLLTMTVDRQRVEALTGDAGVQLRYPFAIGGGIYSPFVNLTAAHDFIGEGRSITTTLVSAPLLPVLTPVGGEGRTYGRVAAGVSALVSGNVSATLTVGSTFARSGGDDLALSGGIKVAF</sequence>
<proteinExistence type="predicted"/>
<protein>
    <submittedName>
        <fullName evidence="3">Uncharacterized protein YhjY with autotransporter beta-barrel domain</fullName>
    </submittedName>
</protein>
<dbReference type="SUPFAM" id="SSF52266">
    <property type="entry name" value="SGNH hydrolase"/>
    <property type="match status" value="1"/>
</dbReference>
<feature type="domain" description="Autotransporter" evidence="2">
    <location>
        <begin position="389"/>
        <end position="665"/>
    </location>
</feature>
<feature type="compositionally biased region" description="Basic residues" evidence="1">
    <location>
        <begin position="11"/>
        <end position="21"/>
    </location>
</feature>
<accession>A0A7W8DXM7</accession>
<dbReference type="Gene3D" id="2.40.128.130">
    <property type="entry name" value="Autotransporter beta-domain"/>
    <property type="match status" value="1"/>
</dbReference>
<dbReference type="InterPro" id="IPR036514">
    <property type="entry name" value="SGNH_hydro_sf"/>
</dbReference>
<reference evidence="3 4" key="1">
    <citation type="submission" date="2020-08" db="EMBL/GenBank/DDBJ databases">
        <title>Genomic Encyclopedia of Type Strains, Phase IV (KMG-IV): sequencing the most valuable type-strain genomes for metagenomic binning, comparative biology and taxonomic classification.</title>
        <authorList>
            <person name="Goeker M."/>
        </authorList>
    </citation>
    <scope>NUCLEOTIDE SEQUENCE [LARGE SCALE GENOMIC DNA]</scope>
    <source>
        <strain evidence="3 4">DSM 12706</strain>
    </source>
</reference>
<organism evidence="3 4">
    <name type="scientific">Rhodopseudomonas rhenobacensis</name>
    <dbReference type="NCBI Taxonomy" id="87461"/>
    <lineage>
        <taxon>Bacteria</taxon>
        <taxon>Pseudomonadati</taxon>
        <taxon>Pseudomonadota</taxon>
        <taxon>Alphaproteobacteria</taxon>
        <taxon>Hyphomicrobiales</taxon>
        <taxon>Nitrobacteraceae</taxon>
        <taxon>Rhodopseudomonas</taxon>
    </lineage>
</organism>
<dbReference type="InterPro" id="IPR036709">
    <property type="entry name" value="Autotransporte_beta_dom_sf"/>
</dbReference>
<gene>
    <name evidence="3" type="ORF">HNR60_000795</name>
</gene>
<evidence type="ECO:0000256" key="1">
    <source>
        <dbReference type="SAM" id="MobiDB-lite"/>
    </source>
</evidence>
<dbReference type="AlphaFoldDB" id="A0A7W8DXM7"/>
<name>A0A7W8DXM7_9BRAD</name>
<dbReference type="Proteomes" id="UP000542353">
    <property type="component" value="Unassembled WGS sequence"/>
</dbReference>
<dbReference type="SUPFAM" id="SSF103515">
    <property type="entry name" value="Autotransporter"/>
    <property type="match status" value="1"/>
</dbReference>
<dbReference type="Gene3D" id="3.40.50.1110">
    <property type="entry name" value="SGNH hydrolase"/>
    <property type="match status" value="1"/>
</dbReference>
<dbReference type="SMART" id="SM00869">
    <property type="entry name" value="Autotransporter"/>
    <property type="match status" value="1"/>
</dbReference>
<dbReference type="RefSeq" id="WP_184254533.1">
    <property type="nucleotide sequence ID" value="NZ_JACHIH010000003.1"/>
</dbReference>
<feature type="compositionally biased region" description="Basic and acidic residues" evidence="1">
    <location>
        <begin position="1"/>
        <end position="10"/>
    </location>
</feature>
<evidence type="ECO:0000313" key="3">
    <source>
        <dbReference type="EMBL" id="MBB5046053.1"/>
    </source>
</evidence>
<dbReference type="PROSITE" id="PS51208">
    <property type="entry name" value="AUTOTRANSPORTER"/>
    <property type="match status" value="1"/>
</dbReference>
<feature type="region of interest" description="Disordered" evidence="1">
    <location>
        <begin position="1"/>
        <end position="21"/>
    </location>
</feature>
<comment type="caution">
    <text evidence="3">The sequence shown here is derived from an EMBL/GenBank/DDBJ whole genome shotgun (WGS) entry which is preliminary data.</text>
</comment>
<evidence type="ECO:0000259" key="2">
    <source>
        <dbReference type="PROSITE" id="PS51208"/>
    </source>
</evidence>
<dbReference type="InterPro" id="IPR005546">
    <property type="entry name" value="Autotransporte_beta"/>
</dbReference>
<dbReference type="EMBL" id="JACHIH010000003">
    <property type="protein sequence ID" value="MBB5046053.1"/>
    <property type="molecule type" value="Genomic_DNA"/>
</dbReference>
<dbReference type="Pfam" id="PF03797">
    <property type="entry name" value="Autotransporter"/>
    <property type="match status" value="1"/>
</dbReference>
<keyword evidence="4" id="KW-1185">Reference proteome</keyword>
<evidence type="ECO:0000313" key="4">
    <source>
        <dbReference type="Proteomes" id="UP000542353"/>
    </source>
</evidence>